<proteinExistence type="predicted"/>
<name>A0ABW5NSL5_9FLAO</name>
<sequence>MNFINSLNDKYFTLNGVQYFKNYVSAVHGNKVEIYNCYEREDVLVPLASFSEFTVDGSVYTSAAELQSALLEVSYSRLTTGDSAVMDQNNVVRVIAVGNIGPAENVFFNAASAIADKLNTMQIVITAKQSPVIVTAALLVSTGTYNYVSKRYKYLFKPGKGNWGLNGSYISWLQLELITIENYLVEDLLSEPNAIINNLGELPDGNYVAAANSNSWDFSESGNEGELGIKTYYFSYETDGVLYFVQFVGVPGMYGNGYTAQFTIADFVSSTDSRITDIPTLEDVLDQGGNTNVSQLTNDGNGTSPYATIANVNGLTVTINQAAAELYLKNSLGTTLATVNLGFLNNEGTTFFFNQTTGKLELRNDAGIALSEIPVSTFVSNLMQSVDFNAVSPQVLEFKDGSGNIADSVTITINNVQGLQTALNAKAKTDGSNATGNWPINITGKAALASQLSTTNAGNMNFNWIDGIGAGVQPTWMWGGTSVTDMYVYNPLSFPISNATQTALDNKVNLNGANATGSWPISISGTAETSTTASNWMRTYVNDFNTPVGFKLLESYVNAANSPENGPWGQGIQFSTNNNPNYANQLVFDILGNLFTRTKYDTSWNSWSKIPLDQNVLHKDGDEIKSGSITIDGNNRGYYLGNAGNNASIVYNGNGNLDITPRANYDTVFTTGRVGVGKLPEHKLDINGSVKANGPLLINTDTNPDIASLRVNGVVEFDGNNFNLTKFKVDGNLIGSLGQSDYTMTGGIPSAFGISANGDLQFGSGYKPHAILKANGFMGIGTNNPLHKFVVSRNDYESFEIAVPGYPDGGIYLQNYDRIASEFKPLYLNASKFIFNNEITIPAGTTALSAVNKAQLEDIANIYIPKSGNVTKSGTMTFSDSPIIPDAIDMYNPVTRKQLIYHRFSDFVTIKGIDYTVNTADDIGQTGVITIYINAINNNVTITLPNVLNLADRYTYNIKRIDNSSYIAKINSPLTIDGQTSISLGYLHSVIIKSVIDKFWIFSKYTP</sequence>
<keyword evidence="2" id="KW-1185">Reference proteome</keyword>
<dbReference type="EMBL" id="JBHUMD010000003">
    <property type="protein sequence ID" value="MFD2600802.1"/>
    <property type="molecule type" value="Genomic_DNA"/>
</dbReference>
<evidence type="ECO:0000313" key="2">
    <source>
        <dbReference type="Proteomes" id="UP001597480"/>
    </source>
</evidence>
<dbReference type="Proteomes" id="UP001597480">
    <property type="component" value="Unassembled WGS sequence"/>
</dbReference>
<evidence type="ECO:0000313" key="1">
    <source>
        <dbReference type="EMBL" id="MFD2600802.1"/>
    </source>
</evidence>
<organism evidence="1 2">
    <name type="scientific">Flavobacterium suzhouense</name>
    <dbReference type="NCBI Taxonomy" id="1529638"/>
    <lineage>
        <taxon>Bacteria</taxon>
        <taxon>Pseudomonadati</taxon>
        <taxon>Bacteroidota</taxon>
        <taxon>Flavobacteriia</taxon>
        <taxon>Flavobacteriales</taxon>
        <taxon>Flavobacteriaceae</taxon>
        <taxon>Flavobacterium</taxon>
    </lineage>
</organism>
<reference evidence="2" key="1">
    <citation type="journal article" date="2019" name="Int. J. Syst. Evol. Microbiol.">
        <title>The Global Catalogue of Microorganisms (GCM) 10K type strain sequencing project: providing services to taxonomists for standard genome sequencing and annotation.</title>
        <authorList>
            <consortium name="The Broad Institute Genomics Platform"/>
            <consortium name="The Broad Institute Genome Sequencing Center for Infectious Disease"/>
            <person name="Wu L."/>
            <person name="Ma J."/>
        </authorList>
    </citation>
    <scope>NUCLEOTIDE SEQUENCE [LARGE SCALE GENOMIC DNA]</scope>
    <source>
        <strain evidence="2">KCTC 42107</strain>
    </source>
</reference>
<comment type="caution">
    <text evidence="1">The sequence shown here is derived from an EMBL/GenBank/DDBJ whole genome shotgun (WGS) entry which is preliminary data.</text>
</comment>
<dbReference type="RefSeq" id="WP_379819474.1">
    <property type="nucleotide sequence ID" value="NZ_JBHUMD010000003.1"/>
</dbReference>
<gene>
    <name evidence="1" type="ORF">ACFSR3_01925</name>
</gene>
<protein>
    <submittedName>
        <fullName evidence="1">Uncharacterized protein</fullName>
    </submittedName>
</protein>
<accession>A0ABW5NSL5</accession>